<dbReference type="Proteomes" id="UP000681526">
    <property type="component" value="Unassembled WGS sequence"/>
</dbReference>
<evidence type="ECO:0000256" key="6">
    <source>
        <dbReference type="ARBA" id="ARBA00023136"/>
    </source>
</evidence>
<keyword evidence="2 7" id="KW-0813">Transport</keyword>
<comment type="subcellular location">
    <subcellularLocation>
        <location evidence="1 7">Cell membrane</location>
        <topology evidence="1 7">Multi-pass membrane protein</topology>
    </subcellularLocation>
</comment>
<dbReference type="SUPFAM" id="SSF161098">
    <property type="entry name" value="MetI-like"/>
    <property type="match status" value="1"/>
</dbReference>
<keyword evidence="3" id="KW-1003">Cell membrane</keyword>
<dbReference type="CDD" id="cd06261">
    <property type="entry name" value="TM_PBP2"/>
    <property type="match status" value="1"/>
</dbReference>
<dbReference type="InterPro" id="IPR035906">
    <property type="entry name" value="MetI-like_sf"/>
</dbReference>
<gene>
    <name evidence="9" type="primary">txxe 1609-ytcP</name>
    <name evidence="9" type="ORF">TXXE_09285</name>
</gene>
<feature type="transmembrane region" description="Helical" evidence="7">
    <location>
        <begin position="101"/>
        <end position="121"/>
    </location>
</feature>
<dbReference type="Pfam" id="PF00528">
    <property type="entry name" value="BPD_transp_1"/>
    <property type="match status" value="1"/>
</dbReference>
<dbReference type="PROSITE" id="PS50928">
    <property type="entry name" value="ABC_TM1"/>
    <property type="match status" value="1"/>
</dbReference>
<evidence type="ECO:0000313" key="10">
    <source>
        <dbReference type="Proteomes" id="UP000681526"/>
    </source>
</evidence>
<feature type="domain" description="ABC transmembrane type-1" evidence="8">
    <location>
        <begin position="71"/>
        <end position="274"/>
    </location>
</feature>
<evidence type="ECO:0000256" key="3">
    <source>
        <dbReference type="ARBA" id="ARBA00022475"/>
    </source>
</evidence>
<keyword evidence="10" id="KW-1185">Reference proteome</keyword>
<sequence length="290" mass="32616">MRRVELTKVIIHVFLFLCTLAVLLPLINLLAVSLTDPAHAHLMDGLDLWPKKFSLATYEVLLNNSLIAGGILNSVFITAAGTCLNLLLTTMAAYVIARNNFYGKGLVVIFLIIIMVFEPGLIPEYLLVKELDLLNTYTSLILYKGINVYYLFIMMRYFQDVPEELLDAAKIDGAGHLRIYAQVMLPLSKAGIATLGLFYGVFHWNEYFRSMIYITDQAKWPLQVVLRQFVIRQDNTTIMGGYENMFGGQLVDFDALQAGTIIIAIVPLLLLYPLILKYYTKGAMEGGVKE</sequence>
<keyword evidence="5 7" id="KW-1133">Transmembrane helix</keyword>
<evidence type="ECO:0000313" key="9">
    <source>
        <dbReference type="EMBL" id="CAG5085889.1"/>
    </source>
</evidence>
<dbReference type="RefSeq" id="WP_213484384.1">
    <property type="nucleotide sequence ID" value="NZ_CAJRAY010000042.1"/>
</dbReference>
<feature type="transmembrane region" description="Helical" evidence="7">
    <location>
        <begin position="179"/>
        <end position="202"/>
    </location>
</feature>
<dbReference type="EMBL" id="CAJRAY010000042">
    <property type="protein sequence ID" value="CAG5085889.1"/>
    <property type="molecule type" value="Genomic_DNA"/>
</dbReference>
<organism evidence="9 10">
    <name type="scientific">Thermobacillus xylanilyticus</name>
    <dbReference type="NCBI Taxonomy" id="76633"/>
    <lineage>
        <taxon>Bacteria</taxon>
        <taxon>Bacillati</taxon>
        <taxon>Bacillota</taxon>
        <taxon>Bacilli</taxon>
        <taxon>Bacillales</taxon>
        <taxon>Paenibacillaceae</taxon>
        <taxon>Thermobacillus</taxon>
    </lineage>
</organism>
<accession>A0ABM8V4J8</accession>
<evidence type="ECO:0000256" key="7">
    <source>
        <dbReference type="RuleBase" id="RU363032"/>
    </source>
</evidence>
<evidence type="ECO:0000256" key="5">
    <source>
        <dbReference type="ARBA" id="ARBA00022989"/>
    </source>
</evidence>
<reference evidence="9 10" key="1">
    <citation type="submission" date="2021-04" db="EMBL/GenBank/DDBJ databases">
        <authorList>
            <person name="Rakotoarivonina H."/>
        </authorList>
    </citation>
    <scope>NUCLEOTIDE SEQUENCE [LARGE SCALE GENOMIC DNA]</scope>
    <source>
        <strain evidence="9 10">XE</strain>
    </source>
</reference>
<dbReference type="PANTHER" id="PTHR43744:SF9">
    <property type="entry name" value="POLYGALACTURONAN_RHAMNOGALACTURONAN TRANSPORT SYSTEM PERMEASE PROTEIN YTCP"/>
    <property type="match status" value="1"/>
</dbReference>
<proteinExistence type="inferred from homology"/>
<comment type="similarity">
    <text evidence="7">Belongs to the binding-protein-dependent transport system permease family.</text>
</comment>
<comment type="caution">
    <text evidence="9">The sequence shown here is derived from an EMBL/GenBank/DDBJ whole genome shotgun (WGS) entry which is preliminary data.</text>
</comment>
<protein>
    <submittedName>
        <fullName evidence="9">Protein LplC</fullName>
    </submittedName>
</protein>
<dbReference type="PANTHER" id="PTHR43744">
    <property type="entry name" value="ABC TRANSPORTER PERMEASE PROTEIN MG189-RELATED-RELATED"/>
    <property type="match status" value="1"/>
</dbReference>
<keyword evidence="6 7" id="KW-0472">Membrane</keyword>
<feature type="transmembrane region" description="Helical" evidence="7">
    <location>
        <begin position="66"/>
        <end position="89"/>
    </location>
</feature>
<feature type="transmembrane region" description="Helical" evidence="7">
    <location>
        <begin position="255"/>
        <end position="275"/>
    </location>
</feature>
<evidence type="ECO:0000256" key="4">
    <source>
        <dbReference type="ARBA" id="ARBA00022692"/>
    </source>
</evidence>
<dbReference type="InterPro" id="IPR000515">
    <property type="entry name" value="MetI-like"/>
</dbReference>
<evidence type="ECO:0000256" key="2">
    <source>
        <dbReference type="ARBA" id="ARBA00022448"/>
    </source>
</evidence>
<dbReference type="Gene3D" id="1.10.3720.10">
    <property type="entry name" value="MetI-like"/>
    <property type="match status" value="1"/>
</dbReference>
<keyword evidence="4 7" id="KW-0812">Transmembrane</keyword>
<evidence type="ECO:0000259" key="8">
    <source>
        <dbReference type="PROSITE" id="PS50928"/>
    </source>
</evidence>
<name>A0ABM8V4J8_THEXY</name>
<evidence type="ECO:0000256" key="1">
    <source>
        <dbReference type="ARBA" id="ARBA00004651"/>
    </source>
</evidence>
<feature type="transmembrane region" description="Helical" evidence="7">
    <location>
        <begin position="141"/>
        <end position="158"/>
    </location>
</feature>